<dbReference type="EMBL" id="JARK01001370">
    <property type="protein sequence ID" value="EYC16176.1"/>
    <property type="molecule type" value="Genomic_DNA"/>
</dbReference>
<dbReference type="AlphaFoldDB" id="A0A016UMM9"/>
<evidence type="ECO:0000313" key="1">
    <source>
        <dbReference type="EMBL" id="EYC16176.1"/>
    </source>
</evidence>
<sequence>MSLPNILAKWPTNTHNHFCLRLKNVYDCHMEEIAGHSEDFVNVKDFGVNFSKKDVPDDGMLRGVIEEILQSWATSDALLQVCIPSHV</sequence>
<evidence type="ECO:0000313" key="2">
    <source>
        <dbReference type="Proteomes" id="UP000024635"/>
    </source>
</evidence>
<comment type="caution">
    <text evidence="1">The sequence shown here is derived from an EMBL/GenBank/DDBJ whole genome shotgun (WGS) entry which is preliminary data.</text>
</comment>
<gene>
    <name evidence="1" type="primary">Acey_s0034.g2840</name>
    <name evidence="1" type="ORF">Y032_0034g2840</name>
</gene>
<reference evidence="2" key="1">
    <citation type="journal article" date="2015" name="Nat. Genet.">
        <title>The genome and transcriptome of the zoonotic hookworm Ancylostoma ceylanicum identify infection-specific gene families.</title>
        <authorList>
            <person name="Schwarz E.M."/>
            <person name="Hu Y."/>
            <person name="Antoshechkin I."/>
            <person name="Miller M.M."/>
            <person name="Sternberg P.W."/>
            <person name="Aroian R.V."/>
        </authorList>
    </citation>
    <scope>NUCLEOTIDE SEQUENCE</scope>
    <source>
        <strain evidence="2">HY135</strain>
    </source>
</reference>
<proteinExistence type="predicted"/>
<keyword evidence="2" id="KW-1185">Reference proteome</keyword>
<name>A0A016UMM9_9BILA</name>
<dbReference type="Proteomes" id="UP000024635">
    <property type="component" value="Unassembled WGS sequence"/>
</dbReference>
<protein>
    <submittedName>
        <fullName evidence="1">Uncharacterized protein</fullName>
    </submittedName>
</protein>
<dbReference type="OrthoDB" id="5832927at2759"/>
<accession>A0A016UMM9</accession>
<organism evidence="1 2">
    <name type="scientific">Ancylostoma ceylanicum</name>
    <dbReference type="NCBI Taxonomy" id="53326"/>
    <lineage>
        <taxon>Eukaryota</taxon>
        <taxon>Metazoa</taxon>
        <taxon>Ecdysozoa</taxon>
        <taxon>Nematoda</taxon>
        <taxon>Chromadorea</taxon>
        <taxon>Rhabditida</taxon>
        <taxon>Rhabditina</taxon>
        <taxon>Rhabditomorpha</taxon>
        <taxon>Strongyloidea</taxon>
        <taxon>Ancylostomatidae</taxon>
        <taxon>Ancylostomatinae</taxon>
        <taxon>Ancylostoma</taxon>
    </lineage>
</organism>